<evidence type="ECO:0000313" key="2">
    <source>
        <dbReference type="Proteomes" id="UP000184603"/>
    </source>
</evidence>
<gene>
    <name evidence="1" type="ORF">SAMN02745220_04681</name>
</gene>
<dbReference type="RefSeq" id="WP_268753215.1">
    <property type="nucleotide sequence ID" value="NZ_FRFE01000038.1"/>
</dbReference>
<proteinExistence type="predicted"/>
<accession>A0A1M7YJ79</accession>
<sequence>MFMYLVILLPVELVNRIMSDCYVAYKERKAREESMRPLFME</sequence>
<name>A0A1M7YJ79_9BACT</name>
<organism evidence="1 2">
    <name type="scientific">Desulfopila aestuarii DSM 18488</name>
    <dbReference type="NCBI Taxonomy" id="1121416"/>
    <lineage>
        <taxon>Bacteria</taxon>
        <taxon>Pseudomonadati</taxon>
        <taxon>Thermodesulfobacteriota</taxon>
        <taxon>Desulfobulbia</taxon>
        <taxon>Desulfobulbales</taxon>
        <taxon>Desulfocapsaceae</taxon>
        <taxon>Desulfopila</taxon>
    </lineage>
</organism>
<protein>
    <submittedName>
        <fullName evidence="1">Uncharacterized protein</fullName>
    </submittedName>
</protein>
<dbReference type="EMBL" id="FRFE01000038">
    <property type="protein sequence ID" value="SHO52670.1"/>
    <property type="molecule type" value="Genomic_DNA"/>
</dbReference>
<keyword evidence="2" id="KW-1185">Reference proteome</keyword>
<evidence type="ECO:0000313" key="1">
    <source>
        <dbReference type="EMBL" id="SHO52670.1"/>
    </source>
</evidence>
<dbReference type="AlphaFoldDB" id="A0A1M7YJ79"/>
<reference evidence="1 2" key="1">
    <citation type="submission" date="2016-12" db="EMBL/GenBank/DDBJ databases">
        <authorList>
            <person name="Song W.-J."/>
            <person name="Kurnit D.M."/>
        </authorList>
    </citation>
    <scope>NUCLEOTIDE SEQUENCE [LARGE SCALE GENOMIC DNA]</scope>
    <source>
        <strain evidence="1 2">DSM 18488</strain>
    </source>
</reference>
<dbReference type="Proteomes" id="UP000184603">
    <property type="component" value="Unassembled WGS sequence"/>
</dbReference>